<dbReference type="EMBL" id="CP006643">
    <property type="protein sequence ID" value="AGX03749.1"/>
    <property type="molecule type" value="Genomic_DNA"/>
</dbReference>
<dbReference type="PATRIC" id="fig|1367477.3.peg.1766"/>
<accession>U5L7E9</accession>
<organism evidence="1 2">
    <name type="scientific">Bacillus infantis NRRL B-14911</name>
    <dbReference type="NCBI Taxonomy" id="1367477"/>
    <lineage>
        <taxon>Bacteria</taxon>
        <taxon>Bacillati</taxon>
        <taxon>Bacillota</taxon>
        <taxon>Bacilli</taxon>
        <taxon>Bacillales</taxon>
        <taxon>Bacillaceae</taxon>
        <taxon>Bacillus</taxon>
    </lineage>
</organism>
<name>U5L7E9_9BACI</name>
<gene>
    <name evidence="1" type="ORF">N288_09140</name>
</gene>
<reference evidence="1 2" key="1">
    <citation type="submission" date="2013-07" db="EMBL/GenBank/DDBJ databases">
        <title>Complete genome sequence of Bacillus infantis NRRL B-14911 that has potential to induce cardiac disease by antigenic mimicry.</title>
        <authorList>
            <person name="Massilamany C."/>
            <person name="Smith T.P.L."/>
            <person name="Loy J.D."/>
            <person name="Barletta R."/>
            <person name="Reddy J."/>
        </authorList>
    </citation>
    <scope>NUCLEOTIDE SEQUENCE [LARGE SCALE GENOMIC DNA]</scope>
    <source>
        <strain evidence="1 2">NRRL B-14911</strain>
    </source>
</reference>
<dbReference type="Proteomes" id="UP000017805">
    <property type="component" value="Chromosome"/>
</dbReference>
<proteinExistence type="predicted"/>
<keyword evidence="2" id="KW-1185">Reference proteome</keyword>
<dbReference type="HOGENOM" id="CLU_2931572_0_0_9"/>
<sequence length="60" mass="6754">MENSFLDAGAALNAKKFPAILTRDGETNFHFKKTHKKKEVWNVSIPNLFTGMQVSGRPSF</sequence>
<protein>
    <submittedName>
        <fullName evidence="1">Uncharacterized protein</fullName>
    </submittedName>
</protein>
<evidence type="ECO:0000313" key="1">
    <source>
        <dbReference type="EMBL" id="AGX03749.1"/>
    </source>
</evidence>
<dbReference type="STRING" id="1367477.N288_09140"/>
<evidence type="ECO:0000313" key="2">
    <source>
        <dbReference type="Proteomes" id="UP000017805"/>
    </source>
</evidence>
<dbReference type="KEGG" id="bif:N288_09140"/>
<dbReference type="AlphaFoldDB" id="U5L7E9"/>